<dbReference type="Proteomes" id="UP000015104">
    <property type="component" value="Unassembled WGS sequence"/>
</dbReference>
<accession>T1L6B7</accession>
<sequence>MPNASPTLLKIYKSARKFRQKDLLIIKIQYRLIVLLENAMAGYYTDAASDYSEDCAIYIPKVLDRFEVTETLIVEDVFHNEMNLNADQCAALCHDWKDKEVACQSFNYCPAKAKKLSTCQLSKYYPSHDADVKLVHSDSCQNYERGKESLMNQQENNAITRSTHIGTIFGSIVLFAAAGLIFGLIVAIVINKFYSGKKNDPSESYNRHTFSWAKQLMNDE</sequence>
<keyword evidence="1" id="KW-0812">Transmembrane</keyword>
<reference evidence="3" key="2">
    <citation type="submission" date="2015-06" db="UniProtKB">
        <authorList>
            <consortium name="EnsemblMetazoa"/>
        </authorList>
    </citation>
    <scope>IDENTIFICATION</scope>
</reference>
<keyword evidence="4" id="KW-1185">Reference proteome</keyword>
<feature type="domain" description="Apple" evidence="2">
    <location>
        <begin position="61"/>
        <end position="146"/>
    </location>
</feature>
<evidence type="ECO:0000313" key="4">
    <source>
        <dbReference type="Proteomes" id="UP000015104"/>
    </source>
</evidence>
<keyword evidence="1" id="KW-0472">Membrane</keyword>
<dbReference type="SMART" id="SM00473">
    <property type="entry name" value="PAN_AP"/>
    <property type="match status" value="1"/>
</dbReference>
<proteinExistence type="predicted"/>
<evidence type="ECO:0000259" key="2">
    <source>
        <dbReference type="SMART" id="SM00473"/>
    </source>
</evidence>
<dbReference type="Gene3D" id="3.50.4.10">
    <property type="entry name" value="Hepatocyte Growth Factor"/>
    <property type="match status" value="1"/>
</dbReference>
<name>T1L6B7_TETUR</name>
<dbReference type="InterPro" id="IPR003609">
    <property type="entry name" value="Pan_app"/>
</dbReference>
<reference evidence="4" key="1">
    <citation type="submission" date="2011-08" db="EMBL/GenBank/DDBJ databases">
        <authorList>
            <person name="Rombauts S."/>
        </authorList>
    </citation>
    <scope>NUCLEOTIDE SEQUENCE</scope>
    <source>
        <strain evidence="4">London</strain>
    </source>
</reference>
<evidence type="ECO:0000313" key="3">
    <source>
        <dbReference type="EnsemblMetazoa" id="tetur671g00010.1"/>
    </source>
</evidence>
<dbReference type="EMBL" id="CAEY01001738">
    <property type="status" value="NOT_ANNOTATED_CDS"/>
    <property type="molecule type" value="Genomic_DNA"/>
</dbReference>
<organism evidence="3 4">
    <name type="scientific">Tetranychus urticae</name>
    <name type="common">Two-spotted spider mite</name>
    <dbReference type="NCBI Taxonomy" id="32264"/>
    <lineage>
        <taxon>Eukaryota</taxon>
        <taxon>Metazoa</taxon>
        <taxon>Ecdysozoa</taxon>
        <taxon>Arthropoda</taxon>
        <taxon>Chelicerata</taxon>
        <taxon>Arachnida</taxon>
        <taxon>Acari</taxon>
        <taxon>Acariformes</taxon>
        <taxon>Trombidiformes</taxon>
        <taxon>Prostigmata</taxon>
        <taxon>Eleutherengona</taxon>
        <taxon>Raphignathae</taxon>
        <taxon>Tetranychoidea</taxon>
        <taxon>Tetranychidae</taxon>
        <taxon>Tetranychus</taxon>
    </lineage>
</organism>
<dbReference type="SUPFAM" id="SSF57414">
    <property type="entry name" value="Hairpin loop containing domain-like"/>
    <property type="match status" value="1"/>
</dbReference>
<keyword evidence="1" id="KW-1133">Transmembrane helix</keyword>
<feature type="transmembrane region" description="Helical" evidence="1">
    <location>
        <begin position="168"/>
        <end position="190"/>
    </location>
</feature>
<protein>
    <recommendedName>
        <fullName evidence="2">Apple domain-containing protein</fullName>
    </recommendedName>
</protein>
<dbReference type="EnsemblMetazoa" id="tetur671g00010.1">
    <property type="protein sequence ID" value="tetur671g00010.1"/>
    <property type="gene ID" value="tetur671g00010"/>
</dbReference>
<dbReference type="HOGENOM" id="CLU_1505370_0_0_1"/>
<dbReference type="AlphaFoldDB" id="T1L6B7"/>
<evidence type="ECO:0000256" key="1">
    <source>
        <dbReference type="SAM" id="Phobius"/>
    </source>
</evidence>